<dbReference type="Proteomes" id="UP001253637">
    <property type="component" value="Segment"/>
</dbReference>
<name>A0A811BP40_9VIRU</name>
<proteinExistence type="predicted"/>
<accession>A0A811BP40</accession>
<evidence type="ECO:0000313" key="2">
    <source>
        <dbReference type="Proteomes" id="UP001253637"/>
    </source>
</evidence>
<reference evidence="1" key="1">
    <citation type="submission" date="2021-04" db="EMBL/GenBank/DDBJ databases">
        <title>Draft Genome Sequence of Pandoravirus japonicus, Isolated from the Sabaishi River of Niigata, Japan.</title>
        <authorList>
            <person name="Hosokawa N."/>
            <person name="Takahashi H."/>
            <person name="Aoki K."/>
            <person name="Takemura M."/>
        </authorList>
    </citation>
    <scope>NUCLEOTIDE SEQUENCE</scope>
</reference>
<evidence type="ECO:0000313" key="1">
    <source>
        <dbReference type="EMBL" id="BCU02727.1"/>
    </source>
</evidence>
<organism evidence="1 2">
    <name type="scientific">Pandoravirus japonicus</name>
    <dbReference type="NCBI Taxonomy" id="2823154"/>
    <lineage>
        <taxon>Viruses</taxon>
        <taxon>Pandoravirus</taxon>
    </lineage>
</organism>
<protein>
    <submittedName>
        <fullName evidence="1">Uncharacterized protein</fullName>
    </submittedName>
</protein>
<dbReference type="EMBL" id="LC625835">
    <property type="protein sequence ID" value="BCU02727.1"/>
    <property type="molecule type" value="Genomic_DNA"/>
</dbReference>
<sequence length="240" mass="25637">MDAMRLGDLPDELLAAIVEDNHGGRICSASRPLDDRDVFALAASDRRLAAAASRVYCAARERAALTRRRTLLLRALCAAAAAADGRVNYVYVGEALHGGVPTYVGLHLTLHHHGSPPSVYWTLRGDPLGDTPSMPTDVIGASGLWPRLDDRDFVDRLFDTWLASTPGPPRSAKTHVIVRPTGSDITTEPHARLCALLGGDTWKPGPIGLAGAPLEDVWARWCAAIGEDGDNGDASLAVHR</sequence>